<feature type="chain" id="PRO_5027789296" evidence="1">
    <location>
        <begin position="17"/>
        <end position="106"/>
    </location>
</feature>
<dbReference type="RefSeq" id="XP_014469957.1">
    <property type="nucleotide sequence ID" value="XM_014614471.1"/>
</dbReference>
<protein>
    <submittedName>
        <fullName evidence="3">Uncharacterized protein LOC106741970</fullName>
    </submittedName>
</protein>
<organism evidence="2 3">
    <name type="scientific">Dinoponera quadriceps</name>
    <name type="common">South American ant</name>
    <dbReference type="NCBI Taxonomy" id="609295"/>
    <lineage>
        <taxon>Eukaryota</taxon>
        <taxon>Metazoa</taxon>
        <taxon>Ecdysozoa</taxon>
        <taxon>Arthropoda</taxon>
        <taxon>Hexapoda</taxon>
        <taxon>Insecta</taxon>
        <taxon>Pterygota</taxon>
        <taxon>Neoptera</taxon>
        <taxon>Endopterygota</taxon>
        <taxon>Hymenoptera</taxon>
        <taxon>Apocrita</taxon>
        <taxon>Aculeata</taxon>
        <taxon>Formicoidea</taxon>
        <taxon>Formicidae</taxon>
        <taxon>Ponerinae</taxon>
        <taxon>Ponerini</taxon>
        <taxon>Dinoponera</taxon>
    </lineage>
</organism>
<reference evidence="3" key="1">
    <citation type="submission" date="2025-08" db="UniProtKB">
        <authorList>
            <consortium name="RefSeq"/>
        </authorList>
    </citation>
    <scope>IDENTIFICATION</scope>
</reference>
<dbReference type="AlphaFoldDB" id="A0A6P3WVP6"/>
<dbReference type="GeneID" id="106741970"/>
<keyword evidence="2" id="KW-1185">Reference proteome</keyword>
<feature type="signal peptide" evidence="1">
    <location>
        <begin position="1"/>
        <end position="16"/>
    </location>
</feature>
<evidence type="ECO:0000313" key="2">
    <source>
        <dbReference type="Proteomes" id="UP000515204"/>
    </source>
</evidence>
<gene>
    <name evidence="3" type="primary">LOC106741970</name>
</gene>
<evidence type="ECO:0000256" key="1">
    <source>
        <dbReference type="SAM" id="SignalP"/>
    </source>
</evidence>
<dbReference type="KEGG" id="dqu:106741970"/>
<accession>A0A6P3WVP6</accession>
<sequence length="106" mass="12486">MNRFFLVICMVLFANAIEISRKDSAEKLSVKLSKKKSQSQWSLNGITSDDERSARINYGFEKVVQFVNVLDHMDNFLYDKAKNFIRKLNVMYDMGGNERYRRTSFK</sequence>
<dbReference type="OrthoDB" id="6621861at2759"/>
<keyword evidence="1" id="KW-0732">Signal</keyword>
<dbReference type="Proteomes" id="UP000515204">
    <property type="component" value="Unplaced"/>
</dbReference>
<name>A0A6P3WVP6_DINQU</name>
<proteinExistence type="predicted"/>
<evidence type="ECO:0000313" key="3">
    <source>
        <dbReference type="RefSeq" id="XP_014469957.1"/>
    </source>
</evidence>